<organism evidence="2 3">
    <name type="scientific">Choiromyces venosus 120613-1</name>
    <dbReference type="NCBI Taxonomy" id="1336337"/>
    <lineage>
        <taxon>Eukaryota</taxon>
        <taxon>Fungi</taxon>
        <taxon>Dikarya</taxon>
        <taxon>Ascomycota</taxon>
        <taxon>Pezizomycotina</taxon>
        <taxon>Pezizomycetes</taxon>
        <taxon>Pezizales</taxon>
        <taxon>Tuberaceae</taxon>
        <taxon>Choiromyces</taxon>
    </lineage>
</organism>
<evidence type="ECO:0000256" key="1">
    <source>
        <dbReference type="SAM" id="MobiDB-lite"/>
    </source>
</evidence>
<gene>
    <name evidence="2" type="ORF">L873DRAFT_682020</name>
</gene>
<feature type="compositionally biased region" description="Polar residues" evidence="1">
    <location>
        <begin position="1"/>
        <end position="31"/>
    </location>
</feature>
<name>A0A3N4IYK2_9PEZI</name>
<evidence type="ECO:0000313" key="3">
    <source>
        <dbReference type="Proteomes" id="UP000276215"/>
    </source>
</evidence>
<evidence type="ECO:0000313" key="2">
    <source>
        <dbReference type="EMBL" id="RPA89280.1"/>
    </source>
</evidence>
<accession>A0A3N4IYK2</accession>
<dbReference type="AlphaFoldDB" id="A0A3N4IYK2"/>
<sequence>MTQHPLKTKTNSNTSMFSTGPNNPHQGTTPPAGSHNHRAKVNDNHLLLQLLPQKITSRGLDWARVYLKILVERKVVPGTNINSNNVKEIEIILPTSVVPRGKVY</sequence>
<feature type="region of interest" description="Disordered" evidence="1">
    <location>
        <begin position="1"/>
        <end position="40"/>
    </location>
</feature>
<dbReference type="Proteomes" id="UP000276215">
    <property type="component" value="Unassembled WGS sequence"/>
</dbReference>
<keyword evidence="3" id="KW-1185">Reference proteome</keyword>
<protein>
    <submittedName>
        <fullName evidence="2">Uncharacterized protein</fullName>
    </submittedName>
</protein>
<proteinExistence type="predicted"/>
<dbReference type="EMBL" id="ML120596">
    <property type="protein sequence ID" value="RPA89280.1"/>
    <property type="molecule type" value="Genomic_DNA"/>
</dbReference>
<reference evidence="2 3" key="1">
    <citation type="journal article" date="2018" name="Nat. Ecol. Evol.">
        <title>Pezizomycetes genomes reveal the molecular basis of ectomycorrhizal truffle lifestyle.</title>
        <authorList>
            <person name="Murat C."/>
            <person name="Payen T."/>
            <person name="Noel B."/>
            <person name="Kuo A."/>
            <person name="Morin E."/>
            <person name="Chen J."/>
            <person name="Kohler A."/>
            <person name="Krizsan K."/>
            <person name="Balestrini R."/>
            <person name="Da Silva C."/>
            <person name="Montanini B."/>
            <person name="Hainaut M."/>
            <person name="Levati E."/>
            <person name="Barry K.W."/>
            <person name="Belfiori B."/>
            <person name="Cichocki N."/>
            <person name="Clum A."/>
            <person name="Dockter R.B."/>
            <person name="Fauchery L."/>
            <person name="Guy J."/>
            <person name="Iotti M."/>
            <person name="Le Tacon F."/>
            <person name="Lindquist E.A."/>
            <person name="Lipzen A."/>
            <person name="Malagnac F."/>
            <person name="Mello A."/>
            <person name="Molinier V."/>
            <person name="Miyauchi S."/>
            <person name="Poulain J."/>
            <person name="Riccioni C."/>
            <person name="Rubini A."/>
            <person name="Sitrit Y."/>
            <person name="Splivallo R."/>
            <person name="Traeger S."/>
            <person name="Wang M."/>
            <person name="Zifcakova L."/>
            <person name="Wipf D."/>
            <person name="Zambonelli A."/>
            <person name="Paolocci F."/>
            <person name="Nowrousian M."/>
            <person name="Ottonello S."/>
            <person name="Baldrian P."/>
            <person name="Spatafora J.W."/>
            <person name="Henrissat B."/>
            <person name="Nagy L.G."/>
            <person name="Aury J.M."/>
            <person name="Wincker P."/>
            <person name="Grigoriev I.V."/>
            <person name="Bonfante P."/>
            <person name="Martin F.M."/>
        </authorList>
    </citation>
    <scope>NUCLEOTIDE SEQUENCE [LARGE SCALE GENOMIC DNA]</scope>
    <source>
        <strain evidence="2 3">120613-1</strain>
    </source>
</reference>